<reference evidence="6 7" key="1">
    <citation type="journal article" date="2015" name="Genome Announc.">
        <title>Genome Sequence of 'Candidatus Thioglobus singularis' Strain PS1, a Mixotroph from the SUP05 Clade of Marine Gammaproteobacteria.</title>
        <authorList>
            <person name="Marshall K.T."/>
            <person name="Morris R.M."/>
        </authorList>
    </citation>
    <scope>NUCLEOTIDE SEQUENCE [LARGE SCALE GENOMIC DNA]</scope>
    <source>
        <strain evidence="6 7">PS1</strain>
    </source>
</reference>
<comment type="similarity">
    <text evidence="1 4">Belongs to the trimethylamine methyltransferase family.</text>
</comment>
<evidence type="ECO:0000313" key="7">
    <source>
        <dbReference type="Proteomes" id="UP000068905"/>
    </source>
</evidence>
<evidence type="ECO:0000256" key="1">
    <source>
        <dbReference type="ARBA" id="ARBA00007137"/>
    </source>
</evidence>
<dbReference type="InterPro" id="IPR010426">
    <property type="entry name" value="MTTB_MeTrfase"/>
</dbReference>
<keyword evidence="2 6" id="KW-0489">Methyltransferase</keyword>
<proteinExistence type="inferred from homology"/>
<dbReference type="InterPro" id="IPR038601">
    <property type="entry name" value="MttB-like_sf"/>
</dbReference>
<evidence type="ECO:0000256" key="2">
    <source>
        <dbReference type="ARBA" id="ARBA00022603"/>
    </source>
</evidence>
<evidence type="ECO:0000256" key="5">
    <source>
        <dbReference type="SAM" id="MobiDB-lite"/>
    </source>
</evidence>
<dbReference type="AlphaFoldDB" id="A0A0M3T1L9"/>
<dbReference type="Gene3D" id="3.20.20.480">
    <property type="entry name" value="Trimethylamine methyltransferase-like"/>
    <property type="match status" value="1"/>
</dbReference>
<keyword evidence="3 4" id="KW-0808">Transferase</keyword>
<dbReference type="GO" id="GO:0032259">
    <property type="term" value="P:methylation"/>
    <property type="evidence" value="ECO:0007669"/>
    <property type="project" value="UniProtKB-KW"/>
</dbReference>
<evidence type="ECO:0000256" key="3">
    <source>
        <dbReference type="ARBA" id="ARBA00022679"/>
    </source>
</evidence>
<sequence length="513" mass="57155">MSDHQHRRRVGGRSAKIADRKKAEQIEPPRYLTRNIKCYDMLSEEELSKIDDHVDWILKEVGLEFWDDEESLNLFKEAGATVKGTLVKFDKGLIQSLCKTAPSEFEMLARNPKRSTIFGGNKLVLGPAYGSPFVYDLKGGRRQGNMQDFNNLIKLSHMTPWLHHTSGTNCEPVDVPVNKRHLDMVYSHLKYSDKPFMGSVTALDRVEDSIEMARIVFGKDIVDKNCVIQGNINVNSPLVYDKTMTDALKGYARANQGVVITPFILGGAMSPVTMPAAIAQAHAETLVGVALTQLIRPGSSAVYGNFLTTMDLKSGAPTFGTAESSLATYAVGQMARRVGLPFRAGGHYTASKVADAQAMQESVDSIYPAILAGANFIHQAAGWLEGGLVVGYEKFMLDVDRLGMLHRMFEGLTIDDNSLATTAYLENSPGENFLGTQHTAENFETANYRAELPDNNSFEQWEEDGSKDSQQRAYERWNEMLDNYVEPSLDQSIDEELVDFIAKKKESMEDEWY</sequence>
<dbReference type="EC" id="2.1.1.-" evidence="4"/>
<dbReference type="EMBL" id="CP006911">
    <property type="protein sequence ID" value="ALE01195.1"/>
    <property type="molecule type" value="Genomic_DNA"/>
</dbReference>
<dbReference type="KEGG" id="tsn:W908_00365"/>
<dbReference type="GO" id="GO:0015948">
    <property type="term" value="P:methanogenesis"/>
    <property type="evidence" value="ECO:0007669"/>
    <property type="project" value="UniProtKB-UniRule"/>
</dbReference>
<name>A0A0M3T1L9_9GAMM</name>
<evidence type="ECO:0000313" key="6">
    <source>
        <dbReference type="EMBL" id="ALE01195.1"/>
    </source>
</evidence>
<dbReference type="PIRSF" id="PIRSF037567">
    <property type="entry name" value="MTTB_MeTrfase"/>
    <property type="match status" value="1"/>
</dbReference>
<feature type="compositionally biased region" description="Basic residues" evidence="5">
    <location>
        <begin position="1"/>
        <end position="11"/>
    </location>
</feature>
<dbReference type="RefSeq" id="WP_020026419.1">
    <property type="nucleotide sequence ID" value="NZ_CP006911.1"/>
</dbReference>
<protein>
    <recommendedName>
        <fullName evidence="4">Methyltransferase</fullName>
        <ecNumber evidence="4">2.1.1.-</ecNumber>
    </recommendedName>
</protein>
<dbReference type="GO" id="GO:0008168">
    <property type="term" value="F:methyltransferase activity"/>
    <property type="evidence" value="ECO:0007669"/>
    <property type="project" value="UniProtKB-KW"/>
</dbReference>
<gene>
    <name evidence="6" type="ORF">W908_00365</name>
</gene>
<dbReference type="OrthoDB" id="5713681at2"/>
<dbReference type="Pfam" id="PF06253">
    <property type="entry name" value="MTTB"/>
    <property type="match status" value="1"/>
</dbReference>
<dbReference type="PATRIC" id="fig|1125411.7.peg.72"/>
<feature type="region of interest" description="Disordered" evidence="5">
    <location>
        <begin position="1"/>
        <end position="22"/>
    </location>
</feature>
<dbReference type="STRING" id="1125411.W908_00365"/>
<evidence type="ECO:0000256" key="4">
    <source>
        <dbReference type="PIRNR" id="PIRNR037567"/>
    </source>
</evidence>
<accession>A0A0M3T1L9</accession>
<organism evidence="6 7">
    <name type="scientific">Candidatus Pseudothioglobus singularis PS1</name>
    <dbReference type="NCBI Taxonomy" id="1125411"/>
    <lineage>
        <taxon>Bacteria</taxon>
        <taxon>Pseudomonadati</taxon>
        <taxon>Pseudomonadota</taxon>
        <taxon>Gammaproteobacteria</taxon>
        <taxon>Candidatus Pseudothioglobaceae</taxon>
        <taxon>Candidatus Pseudothioglobus</taxon>
    </lineage>
</organism>
<keyword evidence="7" id="KW-1185">Reference proteome</keyword>
<dbReference type="Proteomes" id="UP000068905">
    <property type="component" value="Chromosome"/>
</dbReference>